<name>A0AAD4BQA1_BOLED</name>
<dbReference type="InterPro" id="IPR027417">
    <property type="entry name" value="P-loop_NTPase"/>
</dbReference>
<dbReference type="PANTHER" id="PTHR14143:SF1">
    <property type="entry name" value="IRG-TYPE G DOMAIN-CONTAINING PROTEIN"/>
    <property type="match status" value="1"/>
</dbReference>
<keyword evidence="5" id="KW-1185">Reference proteome</keyword>
<evidence type="ECO:0000256" key="2">
    <source>
        <dbReference type="SAM" id="MobiDB-lite"/>
    </source>
</evidence>
<evidence type="ECO:0000256" key="1">
    <source>
        <dbReference type="ARBA" id="ARBA00005429"/>
    </source>
</evidence>
<comment type="similarity">
    <text evidence="1">Belongs to the TRAFAC class dynamin-like GTPase superfamily. IRG family.</text>
</comment>
<dbReference type="GO" id="GO:0005525">
    <property type="term" value="F:GTP binding"/>
    <property type="evidence" value="ECO:0007669"/>
    <property type="project" value="InterPro"/>
</dbReference>
<dbReference type="EMBL" id="WHUW01000019">
    <property type="protein sequence ID" value="KAF8437285.1"/>
    <property type="molecule type" value="Genomic_DNA"/>
</dbReference>
<dbReference type="InterPro" id="IPR030385">
    <property type="entry name" value="G_IRG_dom"/>
</dbReference>
<accession>A0AAD4BQA1</accession>
<comment type="caution">
    <text evidence="4">The sequence shown here is derived from an EMBL/GenBank/DDBJ whole genome shotgun (WGS) entry which is preliminary data.</text>
</comment>
<dbReference type="InterPro" id="IPR007743">
    <property type="entry name" value="Immunity-related_GTPase-like"/>
</dbReference>
<organism evidence="4 5">
    <name type="scientific">Boletus edulis BED1</name>
    <dbReference type="NCBI Taxonomy" id="1328754"/>
    <lineage>
        <taxon>Eukaryota</taxon>
        <taxon>Fungi</taxon>
        <taxon>Dikarya</taxon>
        <taxon>Basidiomycota</taxon>
        <taxon>Agaricomycotina</taxon>
        <taxon>Agaricomycetes</taxon>
        <taxon>Agaricomycetidae</taxon>
        <taxon>Boletales</taxon>
        <taxon>Boletineae</taxon>
        <taxon>Boletaceae</taxon>
        <taxon>Boletoideae</taxon>
        <taxon>Boletus</taxon>
    </lineage>
</organism>
<dbReference type="SUPFAM" id="SSF52047">
    <property type="entry name" value="RNI-like"/>
    <property type="match status" value="1"/>
</dbReference>
<protein>
    <recommendedName>
        <fullName evidence="3">IRG-type G domain-containing protein</fullName>
    </recommendedName>
</protein>
<feature type="compositionally biased region" description="Basic and acidic residues" evidence="2">
    <location>
        <begin position="105"/>
        <end position="133"/>
    </location>
</feature>
<dbReference type="SUPFAM" id="SSF52540">
    <property type="entry name" value="P-loop containing nucleoside triphosphate hydrolases"/>
    <property type="match status" value="1"/>
</dbReference>
<dbReference type="Gene3D" id="3.40.50.300">
    <property type="entry name" value="P-loop containing nucleotide triphosphate hydrolases"/>
    <property type="match status" value="1"/>
</dbReference>
<feature type="compositionally biased region" description="Basic and acidic residues" evidence="2">
    <location>
        <begin position="26"/>
        <end position="45"/>
    </location>
</feature>
<feature type="compositionally biased region" description="Basic and acidic residues" evidence="2">
    <location>
        <begin position="52"/>
        <end position="98"/>
    </location>
</feature>
<reference evidence="4" key="2">
    <citation type="journal article" date="2020" name="Nat. Commun.">
        <title>Large-scale genome sequencing of mycorrhizal fungi provides insights into the early evolution of symbiotic traits.</title>
        <authorList>
            <person name="Miyauchi S."/>
            <person name="Kiss E."/>
            <person name="Kuo A."/>
            <person name="Drula E."/>
            <person name="Kohler A."/>
            <person name="Sanchez-Garcia M."/>
            <person name="Morin E."/>
            <person name="Andreopoulos B."/>
            <person name="Barry K.W."/>
            <person name="Bonito G."/>
            <person name="Buee M."/>
            <person name="Carver A."/>
            <person name="Chen C."/>
            <person name="Cichocki N."/>
            <person name="Clum A."/>
            <person name="Culley D."/>
            <person name="Crous P.W."/>
            <person name="Fauchery L."/>
            <person name="Girlanda M."/>
            <person name="Hayes R.D."/>
            <person name="Keri Z."/>
            <person name="LaButti K."/>
            <person name="Lipzen A."/>
            <person name="Lombard V."/>
            <person name="Magnuson J."/>
            <person name="Maillard F."/>
            <person name="Murat C."/>
            <person name="Nolan M."/>
            <person name="Ohm R.A."/>
            <person name="Pangilinan J."/>
            <person name="Pereira M.F."/>
            <person name="Perotto S."/>
            <person name="Peter M."/>
            <person name="Pfister S."/>
            <person name="Riley R."/>
            <person name="Sitrit Y."/>
            <person name="Stielow J.B."/>
            <person name="Szollosi G."/>
            <person name="Zifcakova L."/>
            <person name="Stursova M."/>
            <person name="Spatafora J.W."/>
            <person name="Tedersoo L."/>
            <person name="Vaario L.M."/>
            <person name="Yamada A."/>
            <person name="Yan M."/>
            <person name="Wang P."/>
            <person name="Xu J."/>
            <person name="Bruns T."/>
            <person name="Baldrian P."/>
            <person name="Vilgalys R."/>
            <person name="Dunand C."/>
            <person name="Henrissat B."/>
            <person name="Grigoriev I.V."/>
            <person name="Hibbett D."/>
            <person name="Nagy L.G."/>
            <person name="Martin F.M."/>
        </authorList>
    </citation>
    <scope>NUCLEOTIDE SEQUENCE</scope>
    <source>
        <strain evidence="4">BED1</strain>
    </source>
</reference>
<dbReference type="CDD" id="cd06503">
    <property type="entry name" value="ATP-synt_Fo_b"/>
    <property type="match status" value="1"/>
</dbReference>
<dbReference type="AlphaFoldDB" id="A0AAD4BQA1"/>
<sequence length="999" mass="112336">MGQWLSSLFGGSPERDNPTLADIQARQEAEEAQKRAEKSAQDAKDLAQTIKDQADKDRKQALARQEEADKAAARAAEETQRMKTQMEEAAKALRRAEELAQEATKAAKEEGEKLAREAKEERERSQKLREDAEKAIQAVKEEAERAQKVADEQRQEAEAGKALAEEVARAAADETKKAMEAKEDAEKRLKEGIQPVVTPSPEEVAAAKRRVQYKEDRFHFAIAGVSGSGKSSLVNAFRGLRSRDGGAAAVGVTETTMQMTRYADANPGNPYVWYDIPGAGTIKCRDWQYFNDQGLYVFDCIIVLFDNRFTMTDVAILVNARRFNIPTYIVRSKADQHIRNVMMDMGYDSEGDDEEDVERRNKLHKAARKQFIDRTRKSVKANLEDANLPDQRVYIVSNTTLLSLVLNKMPKKTIDEVEFLNDLINEAHTRRKASFNNESTLAVNPPEVVSSSGTYQMADEARARIDEEMRNLRGRRNALSPICRLPSEQLAAIFIHCALDHHCKSSHIPIKDIPGWVNLSYICRHWRNVALDCPILWTYHFVLSLRWTEELLARSKQASLKIRITFAASKPNSWWSNLMKRLVKHVKRIQELHLDFPDKCISHILSKLSSPAPRLQDLKISVNRGPSEWASVLFQGDTQALCTLRLSNCPVPWYLFKLSALTTLHLEQIPDRFRQSTEEFLATLNYMQDLKHLYLKDALTSAAGFLSSAAFSTSSKINLCYLSRLLILAPLSTVTALVSCVNIPGKTEVRLECTSEANSSLDDFTLLSSALARRFSISEDQALSCLTIRSLIVESSQFGRACLTFSALEHDCDSSITISDMEWGRNIPLKVVVYFDESRVGEDVVLSDMCCCMPLTGIESLHAIYSPPSLAFWRKTLEHLQNLRYLKLSRGDMPDLASILSHSDLTIRGAVENRVGDAPSGHILVPRLEKLVLYRVDFASEEADSDSEAVVTRRHLFDALSTRYAPQGRLILIQCTVGVIDGLDMVHSWDGIISYEDIS</sequence>
<dbReference type="PANTHER" id="PTHR14143">
    <property type="entry name" value="INTERFERON-INDUCIBLE GTPASE FAMILY MEMBER"/>
    <property type="match status" value="1"/>
</dbReference>
<evidence type="ECO:0000313" key="5">
    <source>
        <dbReference type="Proteomes" id="UP001194468"/>
    </source>
</evidence>
<feature type="region of interest" description="Disordered" evidence="2">
    <location>
        <begin position="26"/>
        <end position="133"/>
    </location>
</feature>
<dbReference type="GO" id="GO:0016020">
    <property type="term" value="C:membrane"/>
    <property type="evidence" value="ECO:0007669"/>
    <property type="project" value="InterPro"/>
</dbReference>
<dbReference type="Pfam" id="PF05049">
    <property type="entry name" value="IIGP"/>
    <property type="match status" value="1"/>
</dbReference>
<evidence type="ECO:0000313" key="4">
    <source>
        <dbReference type="EMBL" id="KAF8437285.1"/>
    </source>
</evidence>
<gene>
    <name evidence="4" type="ORF">L210DRAFT_984298</name>
</gene>
<reference evidence="4" key="1">
    <citation type="submission" date="2019-10" db="EMBL/GenBank/DDBJ databases">
        <authorList>
            <consortium name="DOE Joint Genome Institute"/>
            <person name="Kuo A."/>
            <person name="Miyauchi S."/>
            <person name="Kiss E."/>
            <person name="Drula E."/>
            <person name="Kohler A."/>
            <person name="Sanchez-Garcia M."/>
            <person name="Andreopoulos B."/>
            <person name="Barry K.W."/>
            <person name="Bonito G."/>
            <person name="Buee M."/>
            <person name="Carver A."/>
            <person name="Chen C."/>
            <person name="Cichocki N."/>
            <person name="Clum A."/>
            <person name="Culley D."/>
            <person name="Crous P.W."/>
            <person name="Fauchery L."/>
            <person name="Girlanda M."/>
            <person name="Hayes R."/>
            <person name="Keri Z."/>
            <person name="LaButti K."/>
            <person name="Lipzen A."/>
            <person name="Lombard V."/>
            <person name="Magnuson J."/>
            <person name="Maillard F."/>
            <person name="Morin E."/>
            <person name="Murat C."/>
            <person name="Nolan M."/>
            <person name="Ohm R."/>
            <person name="Pangilinan J."/>
            <person name="Pereira M."/>
            <person name="Perotto S."/>
            <person name="Peter M."/>
            <person name="Riley R."/>
            <person name="Sitrit Y."/>
            <person name="Stielow B."/>
            <person name="Szollosi G."/>
            <person name="Zifcakova L."/>
            <person name="Stursova M."/>
            <person name="Spatafora J.W."/>
            <person name="Tedersoo L."/>
            <person name="Vaario L.-M."/>
            <person name="Yamada A."/>
            <person name="Yan M."/>
            <person name="Wang P."/>
            <person name="Xu J."/>
            <person name="Bruns T."/>
            <person name="Baldrian P."/>
            <person name="Vilgalys R."/>
            <person name="Henrissat B."/>
            <person name="Grigoriev I.V."/>
            <person name="Hibbett D."/>
            <person name="Nagy L.G."/>
            <person name="Martin F.M."/>
        </authorList>
    </citation>
    <scope>NUCLEOTIDE SEQUENCE</scope>
    <source>
        <strain evidence="4">BED1</strain>
    </source>
</reference>
<feature type="domain" description="IRG-type G" evidence="3">
    <location>
        <begin position="216"/>
        <end position="416"/>
    </location>
</feature>
<proteinExistence type="inferred from homology"/>
<dbReference type="Proteomes" id="UP001194468">
    <property type="component" value="Unassembled WGS sequence"/>
</dbReference>
<dbReference type="PROSITE" id="PS51716">
    <property type="entry name" value="G_IRG"/>
    <property type="match status" value="1"/>
</dbReference>
<evidence type="ECO:0000259" key="3">
    <source>
        <dbReference type="PROSITE" id="PS51716"/>
    </source>
</evidence>